<evidence type="ECO:0000313" key="3">
    <source>
        <dbReference type="Proteomes" id="UP000219369"/>
    </source>
</evidence>
<dbReference type="Proteomes" id="UP000219369">
    <property type="component" value="Unassembled WGS sequence"/>
</dbReference>
<accession>A0A2H3T7U3</accession>
<dbReference type="EMBL" id="FMJY01000001">
    <property type="protein sequence ID" value="SCO77783.1"/>
    <property type="molecule type" value="Genomic_DNA"/>
</dbReference>
<proteinExistence type="predicted"/>
<feature type="compositionally biased region" description="Basic and acidic residues" evidence="1">
    <location>
        <begin position="17"/>
        <end position="35"/>
    </location>
</feature>
<feature type="compositionally biased region" description="Basic and acidic residues" evidence="1">
    <location>
        <begin position="1"/>
        <end position="10"/>
    </location>
</feature>
<feature type="region of interest" description="Disordered" evidence="1">
    <location>
        <begin position="1"/>
        <end position="35"/>
    </location>
</feature>
<organism evidence="2 3">
    <name type="scientific">Fusarium oxysporum</name>
    <name type="common">Fusarium vascular wilt</name>
    <dbReference type="NCBI Taxonomy" id="5507"/>
    <lineage>
        <taxon>Eukaryota</taxon>
        <taxon>Fungi</taxon>
        <taxon>Dikarya</taxon>
        <taxon>Ascomycota</taxon>
        <taxon>Pezizomycotina</taxon>
        <taxon>Sordariomycetes</taxon>
        <taxon>Hypocreomycetidae</taxon>
        <taxon>Hypocreales</taxon>
        <taxon>Nectriaceae</taxon>
        <taxon>Fusarium</taxon>
        <taxon>Fusarium oxysporum species complex</taxon>
    </lineage>
</organism>
<dbReference type="VEuPathDB" id="FungiDB:FOIG_07245"/>
<reference evidence="3" key="1">
    <citation type="submission" date="2016-09" db="EMBL/GenBank/DDBJ databases">
        <authorList>
            <person name="Guldener U."/>
        </authorList>
    </citation>
    <scope>NUCLEOTIDE SEQUENCE [LARGE SCALE GENOMIC DNA]</scope>
    <source>
        <strain evidence="3">V64-1</strain>
    </source>
</reference>
<evidence type="ECO:0000256" key="1">
    <source>
        <dbReference type="SAM" id="MobiDB-lite"/>
    </source>
</evidence>
<gene>
    <name evidence="2" type="ORF">FRV6_01995</name>
</gene>
<dbReference type="AlphaFoldDB" id="A0A2H3T7U3"/>
<protein>
    <submittedName>
        <fullName evidence="2">Uncharacterized protein</fullName>
    </submittedName>
</protein>
<evidence type="ECO:0000313" key="2">
    <source>
        <dbReference type="EMBL" id="SCO77783.1"/>
    </source>
</evidence>
<name>A0A2H3T7U3_FUSOX</name>
<sequence>MQDFRREHDGISSVPAAERKEEAGDDNGHEGDQPRRLFLVAKVHSYQAGEAGVWRQTSDSVATIERNSIQYARSWPI</sequence>